<feature type="region of interest" description="Disordered" evidence="1">
    <location>
        <begin position="21"/>
        <end position="61"/>
    </location>
</feature>
<evidence type="ECO:0000256" key="1">
    <source>
        <dbReference type="SAM" id="MobiDB-lite"/>
    </source>
</evidence>
<dbReference type="EMBL" id="JAACXV010000362">
    <property type="protein sequence ID" value="KAF7279428.1"/>
    <property type="molecule type" value="Genomic_DNA"/>
</dbReference>
<sequence>MLDNPFDPNLLTQRENHLYSIEKLRSSSDKSTENRKTPATFDEGSPDSGGGGLPVPSASIKTHLKRMRPAIRNATPIDPVADLVSGCGGVFERAATMR</sequence>
<organism evidence="2 3">
    <name type="scientific">Rhynchophorus ferrugineus</name>
    <name type="common">Red palm weevil</name>
    <name type="synonym">Curculio ferrugineus</name>
    <dbReference type="NCBI Taxonomy" id="354439"/>
    <lineage>
        <taxon>Eukaryota</taxon>
        <taxon>Metazoa</taxon>
        <taxon>Ecdysozoa</taxon>
        <taxon>Arthropoda</taxon>
        <taxon>Hexapoda</taxon>
        <taxon>Insecta</taxon>
        <taxon>Pterygota</taxon>
        <taxon>Neoptera</taxon>
        <taxon>Endopterygota</taxon>
        <taxon>Coleoptera</taxon>
        <taxon>Polyphaga</taxon>
        <taxon>Cucujiformia</taxon>
        <taxon>Curculionidae</taxon>
        <taxon>Dryophthorinae</taxon>
        <taxon>Rhynchophorus</taxon>
    </lineage>
</organism>
<keyword evidence="3" id="KW-1185">Reference proteome</keyword>
<proteinExistence type="predicted"/>
<reference evidence="2" key="1">
    <citation type="submission" date="2020-08" db="EMBL/GenBank/DDBJ databases">
        <title>Genome sequencing and assembly of the red palm weevil Rhynchophorus ferrugineus.</title>
        <authorList>
            <person name="Dias G.B."/>
            <person name="Bergman C.M."/>
            <person name="Manee M."/>
        </authorList>
    </citation>
    <scope>NUCLEOTIDE SEQUENCE</scope>
    <source>
        <strain evidence="2">AA-2017</strain>
        <tissue evidence="2">Whole larva</tissue>
    </source>
</reference>
<dbReference type="AlphaFoldDB" id="A0A834IK49"/>
<dbReference type="Proteomes" id="UP000625711">
    <property type="component" value="Unassembled WGS sequence"/>
</dbReference>
<name>A0A834IK49_RHYFE</name>
<accession>A0A834IK49</accession>
<feature type="compositionally biased region" description="Basic and acidic residues" evidence="1">
    <location>
        <begin position="21"/>
        <end position="36"/>
    </location>
</feature>
<protein>
    <submittedName>
        <fullName evidence="2">Uncharacterized protein</fullName>
    </submittedName>
</protein>
<evidence type="ECO:0000313" key="3">
    <source>
        <dbReference type="Proteomes" id="UP000625711"/>
    </source>
</evidence>
<comment type="caution">
    <text evidence="2">The sequence shown here is derived from an EMBL/GenBank/DDBJ whole genome shotgun (WGS) entry which is preliminary data.</text>
</comment>
<gene>
    <name evidence="2" type="ORF">GWI33_007246</name>
</gene>
<evidence type="ECO:0000313" key="2">
    <source>
        <dbReference type="EMBL" id="KAF7279428.1"/>
    </source>
</evidence>